<dbReference type="Proteomes" id="UP000605897">
    <property type="component" value="Unassembled WGS sequence"/>
</dbReference>
<evidence type="ECO:0000259" key="2">
    <source>
        <dbReference type="Pfam" id="PF00144"/>
    </source>
</evidence>
<reference evidence="4" key="1">
    <citation type="journal article" date="2019" name="Int. J. Syst. Evol. Microbiol.">
        <title>The Global Catalogue of Microorganisms (GCM) 10K type strain sequencing project: providing services to taxonomists for standard genome sequencing and annotation.</title>
        <authorList>
            <consortium name="The Broad Institute Genomics Platform"/>
            <consortium name="The Broad Institute Genome Sequencing Center for Infectious Disease"/>
            <person name="Wu L."/>
            <person name="Ma J."/>
        </authorList>
    </citation>
    <scope>NUCLEOTIDE SEQUENCE [LARGE SCALE GENOMIC DNA]</scope>
    <source>
        <strain evidence="4">CGMCC 4.7677</strain>
    </source>
</reference>
<proteinExistence type="predicted"/>
<feature type="domain" description="Beta-lactamase-related" evidence="2">
    <location>
        <begin position="50"/>
        <end position="369"/>
    </location>
</feature>
<dbReference type="Pfam" id="PF00144">
    <property type="entry name" value="Beta-lactamase"/>
    <property type="match status" value="1"/>
</dbReference>
<comment type="caution">
    <text evidence="3">The sequence shown here is derived from an EMBL/GenBank/DDBJ whole genome shotgun (WGS) entry which is preliminary data.</text>
</comment>
<evidence type="ECO:0000256" key="1">
    <source>
        <dbReference type="SAM" id="SignalP"/>
    </source>
</evidence>
<name>A0ABQ3IT66_9PSEU</name>
<gene>
    <name evidence="3" type="ORF">GCM10017786_24110</name>
</gene>
<dbReference type="SUPFAM" id="SSF56601">
    <property type="entry name" value="beta-lactamase/transpeptidase-like"/>
    <property type="match status" value="1"/>
</dbReference>
<dbReference type="InterPro" id="IPR012338">
    <property type="entry name" value="Beta-lactam/transpept-like"/>
</dbReference>
<dbReference type="InterPro" id="IPR050789">
    <property type="entry name" value="Diverse_Enzym_Activities"/>
</dbReference>
<dbReference type="Gene3D" id="3.40.710.10">
    <property type="entry name" value="DD-peptidase/beta-lactamase superfamily"/>
    <property type="match status" value="1"/>
</dbReference>
<dbReference type="PANTHER" id="PTHR43283">
    <property type="entry name" value="BETA-LACTAMASE-RELATED"/>
    <property type="match status" value="1"/>
</dbReference>
<keyword evidence="1" id="KW-0732">Signal</keyword>
<evidence type="ECO:0000313" key="3">
    <source>
        <dbReference type="EMBL" id="GHE90977.1"/>
    </source>
</evidence>
<dbReference type="InterPro" id="IPR006311">
    <property type="entry name" value="TAT_signal"/>
</dbReference>
<dbReference type="PROSITE" id="PS51318">
    <property type="entry name" value="TAT"/>
    <property type="match status" value="1"/>
</dbReference>
<dbReference type="GO" id="GO:0016787">
    <property type="term" value="F:hydrolase activity"/>
    <property type="evidence" value="ECO:0007669"/>
    <property type="project" value="UniProtKB-KW"/>
</dbReference>
<sequence length="387" mass="40594">MTALPTRRSVLGLLGAAPVVLAAGTAVADDRSGAVPAGLRPGGELDRHVAGMAARDEFSGSLLLTRHGRTVLARSYGQADKRRGIPNGPDTTFPLASVTKLFTAVAVAQLAERGKLSFGAPISTYLDGFPDTVTVHHLLTHTSGYGDFHELPGYDDAAAGWTTREQTMTGTTELVRQTAPAFPPGAAWRYSNSGYHLLGAIVAAVSGQSYYDYVRQHVFDAAGMTRTGFRTRAEWEADRTAAHPYHRDASGALTDGITEFGTVVGTPAGDAFTTCADLALFGRLLGQERLLGHATTALVLGGKLPMPVPQPPPGAAAAPAAFQCYGPVSRIAGEQWAFGLGGGNTYGISTSIDVYPEAGWVLAVLGNYANLDLQTIAVRTQKLITGR</sequence>
<evidence type="ECO:0000313" key="4">
    <source>
        <dbReference type="Proteomes" id="UP000605897"/>
    </source>
</evidence>
<feature type="chain" id="PRO_5045671631" evidence="1">
    <location>
        <begin position="29"/>
        <end position="387"/>
    </location>
</feature>
<organism evidence="3 4">
    <name type="scientific">Amycolatopsis deserti</name>
    <dbReference type="NCBI Taxonomy" id="185696"/>
    <lineage>
        <taxon>Bacteria</taxon>
        <taxon>Bacillati</taxon>
        <taxon>Actinomycetota</taxon>
        <taxon>Actinomycetes</taxon>
        <taxon>Pseudonocardiales</taxon>
        <taxon>Pseudonocardiaceae</taxon>
        <taxon>Amycolatopsis</taxon>
    </lineage>
</organism>
<dbReference type="InterPro" id="IPR001466">
    <property type="entry name" value="Beta-lactam-related"/>
</dbReference>
<dbReference type="EMBL" id="BNAU01000002">
    <property type="protein sequence ID" value="GHE90977.1"/>
    <property type="molecule type" value="Genomic_DNA"/>
</dbReference>
<keyword evidence="3" id="KW-0378">Hydrolase</keyword>
<keyword evidence="4" id="KW-1185">Reference proteome</keyword>
<protein>
    <submittedName>
        <fullName evidence="3">Serine hydrolase</fullName>
    </submittedName>
</protein>
<accession>A0ABQ3IT66</accession>
<feature type="signal peptide" evidence="1">
    <location>
        <begin position="1"/>
        <end position="28"/>
    </location>
</feature>
<dbReference type="RefSeq" id="WP_191244587.1">
    <property type="nucleotide sequence ID" value="NZ_BNAU01000002.1"/>
</dbReference>